<dbReference type="OrthoDB" id="420186at2759"/>
<dbReference type="GO" id="GO:0003723">
    <property type="term" value="F:RNA binding"/>
    <property type="evidence" value="ECO:0007669"/>
    <property type="project" value="InterPro"/>
</dbReference>
<proteinExistence type="inferred from homology"/>
<dbReference type="InterPro" id="IPR050188">
    <property type="entry name" value="RluA_PseudoU_synthase"/>
</dbReference>
<dbReference type="PANTHER" id="PTHR21600:SF44">
    <property type="entry name" value="RIBOSOMAL LARGE SUBUNIT PSEUDOURIDINE SYNTHASE D"/>
    <property type="match status" value="1"/>
</dbReference>
<dbReference type="Pfam" id="PF00849">
    <property type="entry name" value="PseudoU_synth_2"/>
    <property type="match status" value="1"/>
</dbReference>
<keyword evidence="4" id="KW-0472">Membrane</keyword>
<dbReference type="GO" id="GO:0000455">
    <property type="term" value="P:enzyme-directed rRNA pseudouridine synthesis"/>
    <property type="evidence" value="ECO:0007669"/>
    <property type="project" value="TreeGrafter"/>
</dbReference>
<dbReference type="AlphaFoldDB" id="A0A812RF77"/>
<feature type="domain" description="Pseudouridine synthase RsuA/RluA-like" evidence="5">
    <location>
        <begin position="97"/>
        <end position="260"/>
    </location>
</feature>
<dbReference type="InterPro" id="IPR006145">
    <property type="entry name" value="PsdUridine_synth_RsuA/RluA"/>
</dbReference>
<evidence type="ECO:0000313" key="7">
    <source>
        <dbReference type="Proteomes" id="UP000601435"/>
    </source>
</evidence>
<gene>
    <name evidence="6" type="primary">ylyB</name>
    <name evidence="6" type="ORF">SNEC2469_LOCUS11987</name>
</gene>
<comment type="similarity">
    <text evidence="1">Belongs to the pseudouridine synthase RluA family.</text>
</comment>
<name>A0A812RF77_9DINO</name>
<evidence type="ECO:0000256" key="2">
    <source>
        <dbReference type="ARBA" id="ARBA00023235"/>
    </source>
</evidence>
<feature type="region of interest" description="Disordered" evidence="3">
    <location>
        <begin position="349"/>
        <end position="371"/>
    </location>
</feature>
<evidence type="ECO:0000256" key="1">
    <source>
        <dbReference type="ARBA" id="ARBA00010876"/>
    </source>
</evidence>
<evidence type="ECO:0000259" key="5">
    <source>
        <dbReference type="Pfam" id="PF00849"/>
    </source>
</evidence>
<dbReference type="SUPFAM" id="SSF55120">
    <property type="entry name" value="Pseudouridine synthase"/>
    <property type="match status" value="1"/>
</dbReference>
<dbReference type="PROSITE" id="PS01129">
    <property type="entry name" value="PSI_RLU"/>
    <property type="match status" value="1"/>
</dbReference>
<dbReference type="InterPro" id="IPR020103">
    <property type="entry name" value="PsdUridine_synth_cat_dom_sf"/>
</dbReference>
<reference evidence="6" key="1">
    <citation type="submission" date="2021-02" db="EMBL/GenBank/DDBJ databases">
        <authorList>
            <person name="Dougan E. K."/>
            <person name="Rhodes N."/>
            <person name="Thang M."/>
            <person name="Chan C."/>
        </authorList>
    </citation>
    <scope>NUCLEOTIDE SEQUENCE</scope>
</reference>
<evidence type="ECO:0000256" key="3">
    <source>
        <dbReference type="SAM" id="MobiDB-lite"/>
    </source>
</evidence>
<evidence type="ECO:0000313" key="6">
    <source>
        <dbReference type="EMBL" id="CAE7436450.1"/>
    </source>
</evidence>
<dbReference type="EMBL" id="CAJNJA010019008">
    <property type="protein sequence ID" value="CAE7436450.1"/>
    <property type="molecule type" value="Genomic_DNA"/>
</dbReference>
<keyword evidence="2" id="KW-0413">Isomerase</keyword>
<evidence type="ECO:0000256" key="4">
    <source>
        <dbReference type="SAM" id="Phobius"/>
    </source>
</evidence>
<comment type="caution">
    <text evidence="6">The sequence shown here is derived from an EMBL/GenBank/DDBJ whole genome shotgun (WGS) entry which is preliminary data.</text>
</comment>
<dbReference type="CDD" id="cd02869">
    <property type="entry name" value="PseudoU_synth_RluA_like"/>
    <property type="match status" value="1"/>
</dbReference>
<feature type="transmembrane region" description="Helical" evidence="4">
    <location>
        <begin position="381"/>
        <end position="402"/>
    </location>
</feature>
<dbReference type="Proteomes" id="UP000601435">
    <property type="component" value="Unassembled WGS sequence"/>
</dbReference>
<dbReference type="PANTHER" id="PTHR21600">
    <property type="entry name" value="MITOCHONDRIAL RNA PSEUDOURIDINE SYNTHASE"/>
    <property type="match status" value="1"/>
</dbReference>
<keyword evidence="4" id="KW-0812">Transmembrane</keyword>
<keyword evidence="4" id="KW-1133">Transmembrane helix</keyword>
<accession>A0A812RF77</accession>
<dbReference type="GO" id="GO:0009982">
    <property type="term" value="F:pseudouridine synthase activity"/>
    <property type="evidence" value="ECO:0007669"/>
    <property type="project" value="InterPro"/>
</dbReference>
<protein>
    <submittedName>
        <fullName evidence="6">YlyB protein</fullName>
    </submittedName>
</protein>
<keyword evidence="7" id="KW-1185">Reference proteome</keyword>
<dbReference type="Gene3D" id="3.30.2350.10">
    <property type="entry name" value="Pseudouridine synthase"/>
    <property type="match status" value="1"/>
</dbReference>
<organism evidence="6 7">
    <name type="scientific">Symbiodinium necroappetens</name>
    <dbReference type="NCBI Taxonomy" id="1628268"/>
    <lineage>
        <taxon>Eukaryota</taxon>
        <taxon>Sar</taxon>
        <taxon>Alveolata</taxon>
        <taxon>Dinophyceae</taxon>
        <taxon>Suessiales</taxon>
        <taxon>Symbiodiniaceae</taxon>
        <taxon>Symbiodinium</taxon>
    </lineage>
</organism>
<dbReference type="InterPro" id="IPR006224">
    <property type="entry name" value="PsdUridine_synth_RluA-like_CS"/>
</dbReference>
<sequence length="670" mass="75368">MAHCCPDLLDPEAWAMFGNTYVKEALARQSLAETEQRILDLRFGWGEADSQPLLPLEIAAKLGVKVHLVVKTIQQMLRCIPLVADADVLEVLMEDEDLLIVAKPAGLPVSPPNRYRGGALLNQALSHCGTLPHTVHRLDCDTSGAMVLAKTPSCARSLGAQFRESVVEKVYLLLSVRKGTSPWPELARCEKEDDSELDLSKDFSVHVPIARHVGGWHGVATDGAQALTQFAVLARGEQVALLMARPLTGRTHQIRVHASHAGLPLLADEGYGAPATTTMSRHALHAWVLEFQHPRGFQRRAEAGKLPADFSSAVSAHGLQLPSPGEMVLAHERLKEIPLQPPLDIYRPAPADNRQGKAGQADVGGAAARPPRRKRSCCCSLVLAVGAVLVVMLLLWNCYELLQRLRGRQRSLNVRQSFSRRTEIELQIHTRVPDMSDFDVRKIAAAIDKHENFRPGSLRVTASVFDKDLSLHSAQQGGSKKVVQRYRRTKALEAALKDVIHEQQEIFFPVRSEIFSAYRKFFLGFPSIDGRACSLPALQKELGAMEKAKKAEYSKQLLEDFQSRFREFEKFLRRRKRDVQQVLQREWMPTDLLRAFVVFDMLCYQNEWFTPLYRLPSSDDGRKRAARWLRRDPELRELPVRIEVDVNASLKMRVQRALPWQLRKLLPEAA</sequence>